<dbReference type="Proteomes" id="UP000266340">
    <property type="component" value="Unassembled WGS sequence"/>
</dbReference>
<proteinExistence type="predicted"/>
<reference evidence="2 3" key="1">
    <citation type="submission" date="2018-09" db="EMBL/GenBank/DDBJ databases">
        <title>Cohnella cavernae sp. nov., isolated from a karst cave.</title>
        <authorList>
            <person name="Zhu H."/>
        </authorList>
    </citation>
    <scope>NUCLEOTIDE SEQUENCE [LARGE SCALE GENOMIC DNA]</scope>
    <source>
        <strain evidence="2 3">K2E09-144</strain>
    </source>
</reference>
<evidence type="ECO:0000313" key="2">
    <source>
        <dbReference type="EMBL" id="RIE03308.1"/>
    </source>
</evidence>
<feature type="transmembrane region" description="Helical" evidence="1">
    <location>
        <begin position="37"/>
        <end position="58"/>
    </location>
</feature>
<sequence length="137" mass="15040">MVGSWRWNGFFGGFGAALVFLFSLSRNPIGTTLLRSFYAFVAFFLIALAIRFVLGVLLHPSSGQTPEGKLEEERGAVLDMVTPDDDESLTEMLKEQWTDGSSGSASGFKPLAPKRLVSIDDADPEQVVQAIRRLNDE</sequence>
<keyword evidence="1" id="KW-0812">Transmembrane</keyword>
<evidence type="ECO:0000313" key="3">
    <source>
        <dbReference type="Proteomes" id="UP000266340"/>
    </source>
</evidence>
<keyword evidence="3" id="KW-1185">Reference proteome</keyword>
<comment type="caution">
    <text evidence="2">The sequence shown here is derived from an EMBL/GenBank/DDBJ whole genome shotgun (WGS) entry which is preliminary data.</text>
</comment>
<keyword evidence="1" id="KW-1133">Transmembrane helix</keyword>
<protein>
    <submittedName>
        <fullName evidence="2">Uncharacterized protein</fullName>
    </submittedName>
</protein>
<dbReference type="AlphaFoldDB" id="A0A398CR92"/>
<keyword evidence="1" id="KW-0472">Membrane</keyword>
<dbReference type="EMBL" id="QXJM01000037">
    <property type="protein sequence ID" value="RIE03308.1"/>
    <property type="molecule type" value="Genomic_DNA"/>
</dbReference>
<dbReference type="RefSeq" id="WP_119149433.1">
    <property type="nucleotide sequence ID" value="NZ_JBHSOV010000024.1"/>
</dbReference>
<feature type="transmembrane region" description="Helical" evidence="1">
    <location>
        <begin position="6"/>
        <end position="25"/>
    </location>
</feature>
<name>A0A398CR92_9BACL</name>
<dbReference type="OrthoDB" id="2476549at2"/>
<organism evidence="2 3">
    <name type="scientific">Cohnella faecalis</name>
    <dbReference type="NCBI Taxonomy" id="2315694"/>
    <lineage>
        <taxon>Bacteria</taxon>
        <taxon>Bacillati</taxon>
        <taxon>Bacillota</taxon>
        <taxon>Bacilli</taxon>
        <taxon>Bacillales</taxon>
        <taxon>Paenibacillaceae</taxon>
        <taxon>Cohnella</taxon>
    </lineage>
</organism>
<evidence type="ECO:0000256" key="1">
    <source>
        <dbReference type="SAM" id="Phobius"/>
    </source>
</evidence>
<accession>A0A398CR92</accession>
<gene>
    <name evidence="2" type="ORF">D3H35_11505</name>
</gene>